<sequence>MTETPYSTSVAGSASSSTDTTQRQAWIIVLIAALVGLGLAIVWSFEVADHVLGANIANTIVGADAKELVLDSSSLLSGIIFSIAAGLAATFTACNCVVFSCIAPLTAGKSTMSLWRTLGWMALGILLISGSYGIIGTLLGEKLPILNNDTLPIGKGYPIRLAQSSLIFVGLGIIFVWWGLHTLQILPNPLAKLFARNPWFKPFGLGLLIGCFTIGRPFGLFRKAFSNAIVAGDPFFGGLAIALQGLSNILIMVLVLLGLMYATGGRFERWLSANPSRITRFTAISVIVGGIFFIAYWGLRVPSYYEIGWFPHMSYR</sequence>
<feature type="transmembrane region" description="Helical" evidence="1">
    <location>
        <begin position="235"/>
        <end position="260"/>
    </location>
</feature>
<dbReference type="EMBL" id="BAABRU010000019">
    <property type="protein sequence ID" value="GAA5530519.1"/>
    <property type="molecule type" value="Genomic_DNA"/>
</dbReference>
<feature type="transmembrane region" description="Helical" evidence="1">
    <location>
        <begin position="25"/>
        <end position="45"/>
    </location>
</feature>
<keyword evidence="3" id="KW-1185">Reference proteome</keyword>
<proteinExistence type="predicted"/>
<organism evidence="2 3">
    <name type="scientific">Herpetosiphon gulosus</name>
    <dbReference type="NCBI Taxonomy" id="1973496"/>
    <lineage>
        <taxon>Bacteria</taxon>
        <taxon>Bacillati</taxon>
        <taxon>Chloroflexota</taxon>
        <taxon>Chloroflexia</taxon>
        <taxon>Herpetosiphonales</taxon>
        <taxon>Herpetosiphonaceae</taxon>
        <taxon>Herpetosiphon</taxon>
    </lineage>
</organism>
<name>A0ABP9X554_9CHLR</name>
<feature type="transmembrane region" description="Helical" evidence="1">
    <location>
        <begin position="281"/>
        <end position="299"/>
    </location>
</feature>
<gene>
    <name evidence="2" type="ORF">Hgul01_04338</name>
</gene>
<evidence type="ECO:0000313" key="3">
    <source>
        <dbReference type="Proteomes" id="UP001428290"/>
    </source>
</evidence>
<evidence type="ECO:0000313" key="2">
    <source>
        <dbReference type="EMBL" id="GAA5530519.1"/>
    </source>
</evidence>
<feature type="transmembrane region" description="Helical" evidence="1">
    <location>
        <begin position="159"/>
        <end position="178"/>
    </location>
</feature>
<accession>A0ABP9X554</accession>
<keyword evidence="1" id="KW-1133">Transmembrane helix</keyword>
<reference evidence="2 3" key="1">
    <citation type="submission" date="2024-02" db="EMBL/GenBank/DDBJ databases">
        <title>Herpetosiphon gulosus NBRC 112829.</title>
        <authorList>
            <person name="Ichikawa N."/>
            <person name="Katano-Makiyama Y."/>
            <person name="Hidaka K."/>
        </authorList>
    </citation>
    <scope>NUCLEOTIDE SEQUENCE [LARGE SCALE GENOMIC DNA]</scope>
    <source>
        <strain evidence="2 3">NBRC 112829</strain>
    </source>
</reference>
<keyword evidence="1" id="KW-0812">Transmembrane</keyword>
<evidence type="ECO:0008006" key="4">
    <source>
        <dbReference type="Google" id="ProtNLM"/>
    </source>
</evidence>
<comment type="caution">
    <text evidence="2">The sequence shown here is derived from an EMBL/GenBank/DDBJ whole genome shotgun (WGS) entry which is preliminary data.</text>
</comment>
<feature type="transmembrane region" description="Helical" evidence="1">
    <location>
        <begin position="79"/>
        <end position="105"/>
    </location>
</feature>
<evidence type="ECO:0000256" key="1">
    <source>
        <dbReference type="SAM" id="Phobius"/>
    </source>
</evidence>
<dbReference type="Proteomes" id="UP001428290">
    <property type="component" value="Unassembled WGS sequence"/>
</dbReference>
<feature type="transmembrane region" description="Helical" evidence="1">
    <location>
        <begin position="117"/>
        <end position="139"/>
    </location>
</feature>
<dbReference type="RefSeq" id="WP_345724117.1">
    <property type="nucleotide sequence ID" value="NZ_BAABRU010000019.1"/>
</dbReference>
<protein>
    <recommendedName>
        <fullName evidence="4">Cytochrome C biogenesis protein transmembrane domain-containing protein</fullName>
    </recommendedName>
</protein>
<keyword evidence="1" id="KW-0472">Membrane</keyword>
<feature type="transmembrane region" description="Helical" evidence="1">
    <location>
        <begin position="199"/>
        <end position="215"/>
    </location>
</feature>